<dbReference type="PANTHER" id="PTHR38926:SF2">
    <property type="entry name" value="F-BOX_LRR-REPEAT PROTEIN 21-RELATED"/>
    <property type="match status" value="1"/>
</dbReference>
<dbReference type="InterPro" id="IPR032675">
    <property type="entry name" value="LRR_dom_sf"/>
</dbReference>
<dbReference type="Proteomes" id="UP001237642">
    <property type="component" value="Unassembled WGS sequence"/>
</dbReference>
<organism evidence="1 2">
    <name type="scientific">Heracleum sosnowskyi</name>
    <dbReference type="NCBI Taxonomy" id="360622"/>
    <lineage>
        <taxon>Eukaryota</taxon>
        <taxon>Viridiplantae</taxon>
        <taxon>Streptophyta</taxon>
        <taxon>Embryophyta</taxon>
        <taxon>Tracheophyta</taxon>
        <taxon>Spermatophyta</taxon>
        <taxon>Magnoliopsida</taxon>
        <taxon>eudicotyledons</taxon>
        <taxon>Gunneridae</taxon>
        <taxon>Pentapetalae</taxon>
        <taxon>asterids</taxon>
        <taxon>campanulids</taxon>
        <taxon>Apiales</taxon>
        <taxon>Apiaceae</taxon>
        <taxon>Apioideae</taxon>
        <taxon>apioid superclade</taxon>
        <taxon>Tordylieae</taxon>
        <taxon>Tordyliinae</taxon>
        <taxon>Heracleum</taxon>
    </lineage>
</organism>
<evidence type="ECO:0000313" key="1">
    <source>
        <dbReference type="EMBL" id="KAK1380197.1"/>
    </source>
</evidence>
<reference evidence="1" key="2">
    <citation type="submission" date="2023-05" db="EMBL/GenBank/DDBJ databases">
        <authorList>
            <person name="Schelkunov M.I."/>
        </authorList>
    </citation>
    <scope>NUCLEOTIDE SEQUENCE</scope>
    <source>
        <strain evidence="1">Hsosn_3</strain>
        <tissue evidence="1">Leaf</tissue>
    </source>
</reference>
<evidence type="ECO:0000313" key="2">
    <source>
        <dbReference type="Proteomes" id="UP001237642"/>
    </source>
</evidence>
<sequence>MLLIMQRIGWYDVLTNVKKVCRHWYVLSKNPSIWRVIELRRDVATKLREKMDIPTYQEYCSKVRFSEKRMETFQYESKVLKMVNKVLEKMVMHVIDLSRGQLHDLCIVGLGSDNLFKYIYQRSRQLRRLRLENCFVCCYNYESHDYDGDITLKGMFQMLRNLPLLEELELPYTKIS</sequence>
<keyword evidence="2" id="KW-1185">Reference proteome</keyword>
<dbReference type="AlphaFoldDB" id="A0AAD8I6S4"/>
<gene>
    <name evidence="1" type="ORF">POM88_026941</name>
</gene>
<protein>
    <recommendedName>
        <fullName evidence="3">F-box domain-containing protein</fullName>
    </recommendedName>
</protein>
<reference evidence="1" key="1">
    <citation type="submission" date="2023-02" db="EMBL/GenBank/DDBJ databases">
        <title>Genome of toxic invasive species Heracleum sosnowskyi carries increased number of genes despite the absence of recent whole-genome duplications.</title>
        <authorList>
            <person name="Schelkunov M."/>
            <person name="Shtratnikova V."/>
            <person name="Makarenko M."/>
            <person name="Klepikova A."/>
            <person name="Omelchenko D."/>
            <person name="Novikova G."/>
            <person name="Obukhova E."/>
            <person name="Bogdanov V."/>
            <person name="Penin A."/>
            <person name="Logacheva M."/>
        </authorList>
    </citation>
    <scope>NUCLEOTIDE SEQUENCE</scope>
    <source>
        <strain evidence="1">Hsosn_3</strain>
        <tissue evidence="1">Leaf</tissue>
    </source>
</reference>
<proteinExistence type="predicted"/>
<comment type="caution">
    <text evidence="1">The sequence shown here is derived from an EMBL/GenBank/DDBJ whole genome shotgun (WGS) entry which is preliminary data.</text>
</comment>
<dbReference type="SUPFAM" id="SSF81383">
    <property type="entry name" value="F-box domain"/>
    <property type="match status" value="1"/>
</dbReference>
<name>A0AAD8I6S4_9APIA</name>
<evidence type="ECO:0008006" key="3">
    <source>
        <dbReference type="Google" id="ProtNLM"/>
    </source>
</evidence>
<dbReference type="EMBL" id="JAUIZM010000006">
    <property type="protein sequence ID" value="KAK1380197.1"/>
    <property type="molecule type" value="Genomic_DNA"/>
</dbReference>
<dbReference type="InterPro" id="IPR036047">
    <property type="entry name" value="F-box-like_dom_sf"/>
</dbReference>
<accession>A0AAD8I6S4</accession>
<dbReference type="PANTHER" id="PTHR38926">
    <property type="entry name" value="F-BOX DOMAIN CONTAINING PROTEIN, EXPRESSED"/>
    <property type="match status" value="1"/>
</dbReference>
<dbReference type="Gene3D" id="3.80.10.10">
    <property type="entry name" value="Ribonuclease Inhibitor"/>
    <property type="match status" value="1"/>
</dbReference>